<dbReference type="AlphaFoldDB" id="A0A0D3K512"/>
<dbReference type="GeneID" id="17276121"/>
<dbReference type="KEGG" id="ehx:EMIHUDRAFT_253634"/>
<feature type="compositionally biased region" description="Polar residues" evidence="1">
    <location>
        <begin position="1"/>
        <end position="19"/>
    </location>
</feature>
<evidence type="ECO:0000313" key="2">
    <source>
        <dbReference type="EnsemblProtists" id="EOD30847"/>
    </source>
</evidence>
<dbReference type="HOGENOM" id="CLU_2965713_0_0_1"/>
<reference evidence="3" key="1">
    <citation type="journal article" date="2013" name="Nature">
        <title>Pan genome of the phytoplankton Emiliania underpins its global distribution.</title>
        <authorList>
            <person name="Read B.A."/>
            <person name="Kegel J."/>
            <person name="Klute M.J."/>
            <person name="Kuo A."/>
            <person name="Lefebvre S.C."/>
            <person name="Maumus F."/>
            <person name="Mayer C."/>
            <person name="Miller J."/>
            <person name="Monier A."/>
            <person name="Salamov A."/>
            <person name="Young J."/>
            <person name="Aguilar M."/>
            <person name="Claverie J.M."/>
            <person name="Frickenhaus S."/>
            <person name="Gonzalez K."/>
            <person name="Herman E.K."/>
            <person name="Lin Y.C."/>
            <person name="Napier J."/>
            <person name="Ogata H."/>
            <person name="Sarno A.F."/>
            <person name="Shmutz J."/>
            <person name="Schroeder D."/>
            <person name="de Vargas C."/>
            <person name="Verret F."/>
            <person name="von Dassow P."/>
            <person name="Valentin K."/>
            <person name="Van de Peer Y."/>
            <person name="Wheeler G."/>
            <person name="Dacks J.B."/>
            <person name="Delwiche C.F."/>
            <person name="Dyhrman S.T."/>
            <person name="Glockner G."/>
            <person name="John U."/>
            <person name="Richards T."/>
            <person name="Worden A.Z."/>
            <person name="Zhang X."/>
            <person name="Grigoriev I.V."/>
            <person name="Allen A.E."/>
            <person name="Bidle K."/>
            <person name="Borodovsky M."/>
            <person name="Bowler C."/>
            <person name="Brownlee C."/>
            <person name="Cock J.M."/>
            <person name="Elias M."/>
            <person name="Gladyshev V.N."/>
            <person name="Groth M."/>
            <person name="Guda C."/>
            <person name="Hadaegh A."/>
            <person name="Iglesias-Rodriguez M.D."/>
            <person name="Jenkins J."/>
            <person name="Jones B.M."/>
            <person name="Lawson T."/>
            <person name="Leese F."/>
            <person name="Lindquist E."/>
            <person name="Lobanov A."/>
            <person name="Lomsadze A."/>
            <person name="Malik S.B."/>
            <person name="Marsh M.E."/>
            <person name="Mackinder L."/>
            <person name="Mock T."/>
            <person name="Mueller-Roeber B."/>
            <person name="Pagarete A."/>
            <person name="Parker M."/>
            <person name="Probert I."/>
            <person name="Quesneville H."/>
            <person name="Raines C."/>
            <person name="Rensing S.A."/>
            <person name="Riano-Pachon D.M."/>
            <person name="Richier S."/>
            <person name="Rokitta S."/>
            <person name="Shiraiwa Y."/>
            <person name="Soanes D.M."/>
            <person name="van der Giezen M."/>
            <person name="Wahlund T.M."/>
            <person name="Williams B."/>
            <person name="Wilson W."/>
            <person name="Wolfe G."/>
            <person name="Wurch L.L."/>
        </authorList>
    </citation>
    <scope>NUCLEOTIDE SEQUENCE</scope>
</reference>
<dbReference type="EnsemblProtists" id="EOD30847">
    <property type="protein sequence ID" value="EOD30847"/>
    <property type="gene ID" value="EMIHUDRAFT_253634"/>
</dbReference>
<name>A0A0D3K512_EMIH1</name>
<feature type="region of interest" description="Disordered" evidence="1">
    <location>
        <begin position="1"/>
        <end position="28"/>
    </location>
</feature>
<dbReference type="Proteomes" id="UP000013827">
    <property type="component" value="Unassembled WGS sequence"/>
</dbReference>
<dbReference type="PaxDb" id="2903-EOD30847"/>
<proteinExistence type="predicted"/>
<accession>A0A0D3K512</accession>
<evidence type="ECO:0000256" key="1">
    <source>
        <dbReference type="SAM" id="MobiDB-lite"/>
    </source>
</evidence>
<keyword evidence="3" id="KW-1185">Reference proteome</keyword>
<protein>
    <submittedName>
        <fullName evidence="2">Uncharacterized protein</fullName>
    </submittedName>
</protein>
<organism evidence="2 3">
    <name type="scientific">Emiliania huxleyi (strain CCMP1516)</name>
    <dbReference type="NCBI Taxonomy" id="280463"/>
    <lineage>
        <taxon>Eukaryota</taxon>
        <taxon>Haptista</taxon>
        <taxon>Haptophyta</taxon>
        <taxon>Prymnesiophyceae</taxon>
        <taxon>Isochrysidales</taxon>
        <taxon>Noelaerhabdaceae</taxon>
        <taxon>Emiliania</taxon>
    </lineage>
</organism>
<evidence type="ECO:0000313" key="3">
    <source>
        <dbReference type="Proteomes" id="UP000013827"/>
    </source>
</evidence>
<sequence>MSSRVASSLTFHSDDTSVSAPMRRERPSGAPCVARWMTSLEGISRVASSFVALSSCTSS</sequence>
<dbReference type="RefSeq" id="XP_005783276.1">
    <property type="nucleotide sequence ID" value="XM_005783219.1"/>
</dbReference>
<reference evidence="2" key="2">
    <citation type="submission" date="2024-10" db="UniProtKB">
        <authorList>
            <consortium name="EnsemblProtists"/>
        </authorList>
    </citation>
    <scope>IDENTIFICATION</scope>
</reference>